<dbReference type="Gene3D" id="1.20.1170.10">
    <property type="match status" value="1"/>
</dbReference>
<gene>
    <name evidence="2" type="ORF">EWV88_15095</name>
</gene>
<feature type="coiled-coil region" evidence="1">
    <location>
        <begin position="42"/>
        <end position="69"/>
    </location>
</feature>
<dbReference type="AlphaFoldDB" id="A0A552LMM0"/>
<keyword evidence="1" id="KW-0175">Coiled coil</keyword>
<evidence type="ECO:0000256" key="1">
    <source>
        <dbReference type="SAM" id="Coils"/>
    </source>
</evidence>
<dbReference type="Proteomes" id="UP000318616">
    <property type="component" value="Unassembled WGS sequence"/>
</dbReference>
<dbReference type="SUPFAM" id="SSF58100">
    <property type="entry name" value="Bacterial hemolysins"/>
    <property type="match status" value="1"/>
</dbReference>
<feature type="coiled-coil region" evidence="1">
    <location>
        <begin position="150"/>
        <end position="191"/>
    </location>
</feature>
<dbReference type="EMBL" id="SFAP01000183">
    <property type="protein sequence ID" value="TRV21458.1"/>
    <property type="molecule type" value="Genomic_DNA"/>
</dbReference>
<organism evidence="2 3">
    <name type="scientific">Microcystis wesenbergii Mw_MB_S_20031200_S109D</name>
    <dbReference type="NCBI Taxonomy" id="2486241"/>
    <lineage>
        <taxon>Bacteria</taxon>
        <taxon>Bacillati</taxon>
        <taxon>Cyanobacteriota</taxon>
        <taxon>Cyanophyceae</taxon>
        <taxon>Oscillatoriophycideae</taxon>
        <taxon>Chroococcales</taxon>
        <taxon>Microcystaceae</taxon>
        <taxon>Microcystis</taxon>
    </lineage>
</organism>
<protein>
    <recommendedName>
        <fullName evidence="4">Non-hemolytic enterotoxin lytic component L1</fullName>
    </recommendedName>
</protein>
<comment type="caution">
    <text evidence="2">The sequence shown here is derived from an EMBL/GenBank/DDBJ whole genome shotgun (WGS) entry which is preliminary data.</text>
</comment>
<dbReference type="PANTHER" id="PTHR38443:SF2">
    <property type="entry name" value="NON-HEMOLYTIC ENTEROTOXIN LYTIC COMPONENT L1"/>
    <property type="match status" value="1"/>
</dbReference>
<dbReference type="PANTHER" id="PTHR38443">
    <property type="match status" value="1"/>
</dbReference>
<reference evidence="2 3" key="1">
    <citation type="submission" date="2019-01" db="EMBL/GenBank/DDBJ databases">
        <title>Coherence of Microcystis species and biogeography revealed through population genomics.</title>
        <authorList>
            <person name="Perez-Carrascal O.M."/>
            <person name="Terrat Y."/>
            <person name="Giani A."/>
            <person name="Fortin N."/>
            <person name="Tromas N."/>
            <person name="Shapiro B.J."/>
        </authorList>
    </citation>
    <scope>NUCLEOTIDE SEQUENCE [LARGE SCALE GENOMIC DNA]</scope>
    <source>
        <strain evidence="2">Mw_MB_S_20031200_S109D</strain>
    </source>
</reference>
<accession>A0A552LMM0</accession>
<dbReference type="InterPro" id="IPR052785">
    <property type="entry name" value="Enterotoxin_cmpnt"/>
</dbReference>
<evidence type="ECO:0000313" key="3">
    <source>
        <dbReference type="Proteomes" id="UP000318616"/>
    </source>
</evidence>
<evidence type="ECO:0000313" key="2">
    <source>
        <dbReference type="EMBL" id="TRV21458.1"/>
    </source>
</evidence>
<sequence length="339" mass="37189">MPFNATDVNQSLSASDQATANLTIACQGILKTSLTPSDSTWYRALQGELDQAQTLAQQWQAQLSTQLKEEVLTAVIDSGKEFTTQELEINHFFAQASDDFQGNQMRLQIKLMELKSLVLNISRSVADYAQTLSNWGQALRQTHQQMSETINQIQAQEAALQGQIAAINSQLADLQSQIAADRSAIEQAKREETKAILENVLEVFSGPLGGLATILGGMGVSSIAEAERKVATLEQTIQNYQDRIAFGQGNLTQDQAQLVALNALTLSAGIAVSDLDIAEQMLNVVRISWAGLLGEMEGVINKITRAQDFDTLLLERTWFNAACKEWLLIMDEAQRLIGM</sequence>
<evidence type="ECO:0008006" key="4">
    <source>
        <dbReference type="Google" id="ProtNLM"/>
    </source>
</evidence>
<name>A0A552LMM0_9CHRO</name>
<proteinExistence type="predicted"/>